<dbReference type="Proteomes" id="UP000249417">
    <property type="component" value="Unassembled WGS sequence"/>
</dbReference>
<reference evidence="1 2" key="1">
    <citation type="submission" date="2017-08" db="EMBL/GenBank/DDBJ databases">
        <title>Infants hospitalized years apart are colonized by the same room-sourced microbial strains.</title>
        <authorList>
            <person name="Brooks B."/>
            <person name="Olm M.R."/>
            <person name="Firek B.A."/>
            <person name="Baker R."/>
            <person name="Thomas B.C."/>
            <person name="Morowitz M.J."/>
            <person name="Banfield J.F."/>
        </authorList>
    </citation>
    <scope>NUCLEOTIDE SEQUENCE [LARGE SCALE GENOMIC DNA]</scope>
    <source>
        <strain evidence="1">S2_005_002_R2_29</strain>
    </source>
</reference>
<evidence type="ECO:0000313" key="2">
    <source>
        <dbReference type="Proteomes" id="UP000249417"/>
    </source>
</evidence>
<gene>
    <name evidence="1" type="ORF">DI551_08260</name>
</gene>
<protein>
    <submittedName>
        <fullName evidence="1">Uncharacterized protein</fullName>
    </submittedName>
</protein>
<comment type="caution">
    <text evidence="1">The sequence shown here is derived from an EMBL/GenBank/DDBJ whole genome shotgun (WGS) entry which is preliminary data.</text>
</comment>
<evidence type="ECO:0000313" key="1">
    <source>
        <dbReference type="EMBL" id="PZQ45171.1"/>
    </source>
</evidence>
<proteinExistence type="predicted"/>
<name>A0A2W5MV57_9BACT</name>
<sequence>MPRAIAIRFHLGETDDVADGTEDFIVRPDNMAFPCHNVVFRVLRVVYLNERVPFVLKRKESFDAR</sequence>
<accession>A0A2W5MV57</accession>
<dbReference type="EMBL" id="QFQB01000060">
    <property type="protein sequence ID" value="PZQ45171.1"/>
    <property type="molecule type" value="Genomic_DNA"/>
</dbReference>
<organism evidence="1 2">
    <name type="scientific">Micavibrio aeruginosavorus</name>
    <dbReference type="NCBI Taxonomy" id="349221"/>
    <lineage>
        <taxon>Bacteria</taxon>
        <taxon>Pseudomonadati</taxon>
        <taxon>Bdellovibrionota</taxon>
        <taxon>Bdellovibrionia</taxon>
        <taxon>Bdellovibrionales</taxon>
        <taxon>Pseudobdellovibrionaceae</taxon>
        <taxon>Micavibrio</taxon>
    </lineage>
</organism>
<dbReference type="AlphaFoldDB" id="A0A2W5MV57"/>